<sequence length="113" mass="12851">MADNVASNEQMMGALANLPIIGILFLMIEKKNEFIRFQAMQSTVVWGVLLLFYMVMGIVPILGWVIALILSPLILAVWFILLLVLMWKAYTGEKYKLPYFGELAEKLLARLKS</sequence>
<reference evidence="6 7" key="1">
    <citation type="journal article" date="2015" name="Nature">
        <title>rRNA introns, odd ribosomes, and small enigmatic genomes across a large radiation of phyla.</title>
        <authorList>
            <person name="Brown C.T."/>
            <person name="Hug L.A."/>
            <person name="Thomas B.C."/>
            <person name="Sharon I."/>
            <person name="Castelle C.J."/>
            <person name="Singh A."/>
            <person name="Wilkins M.J."/>
            <person name="Williams K.H."/>
            <person name="Banfield J.F."/>
        </authorList>
    </citation>
    <scope>NUCLEOTIDE SEQUENCE [LARGE SCALE GENOMIC DNA]</scope>
</reference>
<feature type="transmembrane region" description="Helical" evidence="5">
    <location>
        <begin position="61"/>
        <end position="87"/>
    </location>
</feature>
<dbReference type="PANTHER" id="PTHR36460:SF1">
    <property type="entry name" value="UPF0132 DOMAIN PROTEIN (AFU_ORTHOLOGUE AFUA_3G10255)"/>
    <property type="match status" value="1"/>
</dbReference>
<dbReference type="Proteomes" id="UP000034320">
    <property type="component" value="Unassembled WGS sequence"/>
</dbReference>
<gene>
    <name evidence="6" type="ORF">UV09_C0028G0013</name>
</gene>
<evidence type="ECO:0000313" key="7">
    <source>
        <dbReference type="Proteomes" id="UP000034320"/>
    </source>
</evidence>
<comment type="caution">
    <text evidence="6">The sequence shown here is derived from an EMBL/GenBank/DDBJ whole genome shotgun (WGS) entry which is preliminary data.</text>
</comment>
<keyword evidence="2 5" id="KW-0812">Transmembrane</keyword>
<evidence type="ECO:0000256" key="4">
    <source>
        <dbReference type="ARBA" id="ARBA00023136"/>
    </source>
</evidence>
<evidence type="ECO:0008006" key="8">
    <source>
        <dbReference type="Google" id="ProtNLM"/>
    </source>
</evidence>
<dbReference type="EMBL" id="LCDD01000028">
    <property type="protein sequence ID" value="KKS45793.1"/>
    <property type="molecule type" value="Genomic_DNA"/>
</dbReference>
<evidence type="ECO:0000313" key="6">
    <source>
        <dbReference type="EMBL" id="KKS45793.1"/>
    </source>
</evidence>
<organism evidence="6 7">
    <name type="scientific">Candidatus Gottesmanbacteria bacterium GW2011_GWA2_42_18</name>
    <dbReference type="NCBI Taxonomy" id="1618442"/>
    <lineage>
        <taxon>Bacteria</taxon>
        <taxon>Candidatus Gottesmaniibacteriota</taxon>
    </lineage>
</organism>
<dbReference type="Pfam" id="PF09685">
    <property type="entry name" value="MamF_MmsF"/>
    <property type="match status" value="1"/>
</dbReference>
<proteinExistence type="predicted"/>
<keyword evidence="4 5" id="KW-0472">Membrane</keyword>
<feature type="transmembrane region" description="Helical" evidence="5">
    <location>
        <begin position="12"/>
        <end position="28"/>
    </location>
</feature>
<dbReference type="InterPro" id="IPR019109">
    <property type="entry name" value="MamF_MmsF"/>
</dbReference>
<name>A0A0G1C836_9BACT</name>
<keyword evidence="3 5" id="KW-1133">Transmembrane helix</keyword>
<feature type="transmembrane region" description="Helical" evidence="5">
    <location>
        <begin position="35"/>
        <end position="55"/>
    </location>
</feature>
<evidence type="ECO:0000256" key="5">
    <source>
        <dbReference type="SAM" id="Phobius"/>
    </source>
</evidence>
<evidence type="ECO:0000256" key="3">
    <source>
        <dbReference type="ARBA" id="ARBA00022989"/>
    </source>
</evidence>
<dbReference type="PANTHER" id="PTHR36460">
    <property type="entry name" value="UPF0132 DOMAIN PROTEIN (AFU_ORTHOLOGUE AFUA_3G10255)"/>
    <property type="match status" value="1"/>
</dbReference>
<accession>A0A0G1C836</accession>
<evidence type="ECO:0000256" key="2">
    <source>
        <dbReference type="ARBA" id="ARBA00022692"/>
    </source>
</evidence>
<dbReference type="AlphaFoldDB" id="A0A0G1C836"/>
<evidence type="ECO:0000256" key="1">
    <source>
        <dbReference type="ARBA" id="ARBA00004141"/>
    </source>
</evidence>
<protein>
    <recommendedName>
        <fullName evidence="8">DUF4870 domain-containing protein</fullName>
    </recommendedName>
</protein>
<dbReference type="GO" id="GO:0016020">
    <property type="term" value="C:membrane"/>
    <property type="evidence" value="ECO:0007669"/>
    <property type="project" value="UniProtKB-SubCell"/>
</dbReference>
<comment type="subcellular location">
    <subcellularLocation>
        <location evidence="1">Membrane</location>
        <topology evidence="1">Multi-pass membrane protein</topology>
    </subcellularLocation>
</comment>